<dbReference type="PATRIC" id="fig|1279009.4.peg.3036"/>
<name>M7MZL6_9BACT</name>
<dbReference type="STRING" id="1279009.ADICEAN_02996"/>
<reference evidence="12 13" key="1">
    <citation type="journal article" date="2013" name="Genome Announc.">
        <title>Draft Genome Sequence of Cesiribacter andamanensis Strain AMV16T, Isolated from a Soil Sample from a Mud Volcano in the Andaman Islands, India.</title>
        <authorList>
            <person name="Shivaji S."/>
            <person name="Ara S."/>
            <person name="Begum Z."/>
            <person name="Srinivas T.N."/>
            <person name="Singh A."/>
            <person name="Kumar Pinnaka A."/>
        </authorList>
    </citation>
    <scope>NUCLEOTIDE SEQUENCE [LARGE SCALE GENOMIC DNA]</scope>
    <source>
        <strain evidence="12 13">AMV16</strain>
    </source>
</reference>
<keyword evidence="6" id="KW-0378">Hydrolase</keyword>
<dbReference type="GO" id="GO:0006508">
    <property type="term" value="P:proteolysis"/>
    <property type="evidence" value="ECO:0007669"/>
    <property type="project" value="UniProtKB-KW"/>
</dbReference>
<keyword evidence="5 10" id="KW-0812">Transmembrane</keyword>
<comment type="similarity">
    <text evidence="3">Belongs to the peptidase M50B family.</text>
</comment>
<feature type="transmembrane region" description="Helical" evidence="10">
    <location>
        <begin position="12"/>
        <end position="33"/>
    </location>
</feature>
<dbReference type="Pfam" id="PF02163">
    <property type="entry name" value="Peptidase_M50"/>
    <property type="match status" value="1"/>
</dbReference>
<dbReference type="OrthoDB" id="921763at2"/>
<feature type="transmembrane region" description="Helical" evidence="10">
    <location>
        <begin position="119"/>
        <end position="143"/>
    </location>
</feature>
<evidence type="ECO:0000256" key="6">
    <source>
        <dbReference type="ARBA" id="ARBA00022801"/>
    </source>
</evidence>
<evidence type="ECO:0000256" key="5">
    <source>
        <dbReference type="ARBA" id="ARBA00022692"/>
    </source>
</evidence>
<feature type="transmembrane region" description="Helical" evidence="10">
    <location>
        <begin position="214"/>
        <end position="234"/>
    </location>
</feature>
<comment type="caution">
    <text evidence="12">The sequence shown here is derived from an EMBL/GenBank/DDBJ whole genome shotgun (WGS) entry which is preliminary data.</text>
</comment>
<dbReference type="GO" id="GO:0008233">
    <property type="term" value="F:peptidase activity"/>
    <property type="evidence" value="ECO:0007669"/>
    <property type="project" value="UniProtKB-KW"/>
</dbReference>
<evidence type="ECO:0000256" key="7">
    <source>
        <dbReference type="ARBA" id="ARBA00022946"/>
    </source>
</evidence>
<keyword evidence="9 10" id="KW-0472">Membrane</keyword>
<feature type="transmembrane region" description="Helical" evidence="10">
    <location>
        <begin position="255"/>
        <end position="274"/>
    </location>
</feature>
<dbReference type="eggNOG" id="COG0750">
    <property type="taxonomic scope" value="Bacteria"/>
</dbReference>
<accession>M7MZL6</accession>
<dbReference type="InterPro" id="IPR044838">
    <property type="entry name" value="EGY1-like"/>
</dbReference>
<feature type="transmembrane region" description="Helical" evidence="10">
    <location>
        <begin position="304"/>
        <end position="325"/>
    </location>
</feature>
<dbReference type="Proteomes" id="UP000011910">
    <property type="component" value="Unassembled WGS sequence"/>
</dbReference>
<feature type="domain" description="Peptidase M50" evidence="11">
    <location>
        <begin position="51"/>
        <end position="254"/>
    </location>
</feature>
<feature type="transmembrane region" description="Helical" evidence="10">
    <location>
        <begin position="45"/>
        <end position="65"/>
    </location>
</feature>
<proteinExistence type="inferred from homology"/>
<dbReference type="InterPro" id="IPR008915">
    <property type="entry name" value="Peptidase_M50"/>
</dbReference>
<dbReference type="PANTHER" id="PTHR31412">
    <property type="entry name" value="ZINC METALLOPROTEASE EGY1"/>
    <property type="match status" value="1"/>
</dbReference>
<evidence type="ECO:0000256" key="10">
    <source>
        <dbReference type="SAM" id="Phobius"/>
    </source>
</evidence>
<dbReference type="EMBL" id="AODQ01000085">
    <property type="protein sequence ID" value="EMR01868.1"/>
    <property type="molecule type" value="Genomic_DNA"/>
</dbReference>
<dbReference type="GO" id="GO:0016020">
    <property type="term" value="C:membrane"/>
    <property type="evidence" value="ECO:0007669"/>
    <property type="project" value="UniProtKB-SubCell"/>
</dbReference>
<evidence type="ECO:0000256" key="2">
    <source>
        <dbReference type="ARBA" id="ARBA00004141"/>
    </source>
</evidence>
<evidence type="ECO:0000259" key="11">
    <source>
        <dbReference type="Pfam" id="PF02163"/>
    </source>
</evidence>
<keyword evidence="13" id="KW-1185">Reference proteome</keyword>
<dbReference type="CDD" id="cd06160">
    <property type="entry name" value="S2P-M50_like_2"/>
    <property type="match status" value="1"/>
</dbReference>
<dbReference type="PANTHER" id="PTHR31412:SF0">
    <property type="entry name" value="ZINC METALLOPROTEASE EGY1, CHLOROPLASTIC-RELATED"/>
    <property type="match status" value="1"/>
</dbReference>
<sequence>MDPNTRKRLPLHIFLFLITLVATTLAGAEWVSMKVVWIDFEWKDFVNGLAFSLPFLTFLTVHEFGHYFTARAYKVKVSLPYFIPLWLNLLLPLTGAFMPSIGTMGAVIRIRDYINSRKIHFDIGIAGPLAGFVVSLLVLWWGFTHLPPQDYILQIHPEYQELGPNWQEQAYVLNPQNEGEGLFYLGKNLLYILFEQFVASDPARVPNAYEIIHYPWLFAGFLGLFFTALNLLPIGQLDGGHILYGLVGHRWHRRIATALFVGLVFWAGLGIPTFAPDEGASILFRLLLYGAFLYYLFGRLALGVGGRIILALCVLLSQMLVSYISPGTEGYMGWMLFAFLIGRFLGVYHPKTPIDEPLSPGRKVLGWLALVIFILCFSPEPFVFVGG</sequence>
<feature type="transmembrane region" description="Helical" evidence="10">
    <location>
        <begin position="85"/>
        <end position="107"/>
    </location>
</feature>
<organism evidence="12 13">
    <name type="scientific">Cesiribacter andamanensis AMV16</name>
    <dbReference type="NCBI Taxonomy" id="1279009"/>
    <lineage>
        <taxon>Bacteria</taxon>
        <taxon>Pseudomonadati</taxon>
        <taxon>Bacteroidota</taxon>
        <taxon>Cytophagia</taxon>
        <taxon>Cytophagales</taxon>
        <taxon>Cesiribacteraceae</taxon>
        <taxon>Cesiribacter</taxon>
    </lineage>
</organism>
<comment type="subcellular location">
    <subcellularLocation>
        <location evidence="2">Membrane</location>
        <topology evidence="2">Multi-pass membrane protein</topology>
    </subcellularLocation>
</comment>
<protein>
    <submittedName>
        <fullName evidence="12">Zn-dependent protease</fullName>
    </submittedName>
</protein>
<evidence type="ECO:0000313" key="13">
    <source>
        <dbReference type="Proteomes" id="UP000011910"/>
    </source>
</evidence>
<evidence type="ECO:0000256" key="1">
    <source>
        <dbReference type="ARBA" id="ARBA00001947"/>
    </source>
</evidence>
<evidence type="ECO:0000256" key="3">
    <source>
        <dbReference type="ARBA" id="ARBA00007931"/>
    </source>
</evidence>
<evidence type="ECO:0000256" key="4">
    <source>
        <dbReference type="ARBA" id="ARBA00022670"/>
    </source>
</evidence>
<evidence type="ECO:0000256" key="9">
    <source>
        <dbReference type="ARBA" id="ARBA00023136"/>
    </source>
</evidence>
<feature type="transmembrane region" description="Helical" evidence="10">
    <location>
        <begin position="364"/>
        <end position="384"/>
    </location>
</feature>
<evidence type="ECO:0000313" key="12">
    <source>
        <dbReference type="EMBL" id="EMR01868.1"/>
    </source>
</evidence>
<keyword evidence="4 12" id="KW-0645">Protease</keyword>
<evidence type="ECO:0000256" key="8">
    <source>
        <dbReference type="ARBA" id="ARBA00022989"/>
    </source>
</evidence>
<comment type="cofactor">
    <cofactor evidence="1">
        <name>Zn(2+)</name>
        <dbReference type="ChEBI" id="CHEBI:29105"/>
    </cofactor>
</comment>
<keyword evidence="8 10" id="KW-1133">Transmembrane helix</keyword>
<feature type="transmembrane region" description="Helical" evidence="10">
    <location>
        <begin position="331"/>
        <end position="348"/>
    </location>
</feature>
<dbReference type="AlphaFoldDB" id="M7MZL6"/>
<keyword evidence="7" id="KW-0809">Transit peptide</keyword>
<gene>
    <name evidence="12" type="ORF">ADICEAN_02996</name>
</gene>
<dbReference type="RefSeq" id="WP_009196382.1">
    <property type="nucleotide sequence ID" value="NZ_AODQ01000085.1"/>
</dbReference>